<dbReference type="EMBL" id="AP029266">
    <property type="protein sequence ID" value="BFG00562.1"/>
    <property type="molecule type" value="Genomic_DNA"/>
</dbReference>
<sequence length="84" mass="9296">MNTRTQWSSSSSRGRGKAQKEPSPRNRQAPPRYGNPTLRAALAQKPKGGTPFGQAERCQIGKWLQDLQSAQKVTPPVPDCFNVF</sequence>
<evidence type="ECO:0008006" key="4">
    <source>
        <dbReference type="Google" id="ProtNLM"/>
    </source>
</evidence>
<feature type="region of interest" description="Disordered" evidence="1">
    <location>
        <begin position="1"/>
        <end position="36"/>
    </location>
</feature>
<feature type="compositionally biased region" description="Polar residues" evidence="1">
    <location>
        <begin position="1"/>
        <end position="13"/>
    </location>
</feature>
<name>A0AAU9FYL3_DROMD</name>
<dbReference type="Proteomes" id="UP001500889">
    <property type="component" value="Chromosome A"/>
</dbReference>
<evidence type="ECO:0000313" key="3">
    <source>
        <dbReference type="Proteomes" id="UP001500889"/>
    </source>
</evidence>
<gene>
    <name evidence="2" type="ORF">DMAD_00527</name>
</gene>
<evidence type="ECO:0000313" key="2">
    <source>
        <dbReference type="EMBL" id="BFG00562.1"/>
    </source>
</evidence>
<keyword evidence="3" id="KW-1185">Reference proteome</keyword>
<evidence type="ECO:0000256" key="1">
    <source>
        <dbReference type="SAM" id="MobiDB-lite"/>
    </source>
</evidence>
<proteinExistence type="predicted"/>
<reference evidence="2 3" key="1">
    <citation type="submission" date="2024-02" db="EMBL/GenBank/DDBJ databases">
        <title>A chromosome-level genome assembly of Drosophila madeirensis, a fruit fly species endemic to Madeira island.</title>
        <authorList>
            <person name="Tomihara K."/>
            <person name="Llopart A."/>
            <person name="Yamamoto D."/>
        </authorList>
    </citation>
    <scope>NUCLEOTIDE SEQUENCE [LARGE SCALE GENOMIC DNA]</scope>
    <source>
        <strain evidence="2 3">RF1</strain>
    </source>
</reference>
<dbReference type="AlphaFoldDB" id="A0AAU9FYL3"/>
<organism evidence="2 3">
    <name type="scientific">Drosophila madeirensis</name>
    <name type="common">Fruit fly</name>
    <dbReference type="NCBI Taxonomy" id="30013"/>
    <lineage>
        <taxon>Eukaryota</taxon>
        <taxon>Metazoa</taxon>
        <taxon>Ecdysozoa</taxon>
        <taxon>Arthropoda</taxon>
        <taxon>Hexapoda</taxon>
        <taxon>Insecta</taxon>
        <taxon>Pterygota</taxon>
        <taxon>Neoptera</taxon>
        <taxon>Endopterygota</taxon>
        <taxon>Diptera</taxon>
        <taxon>Brachycera</taxon>
        <taxon>Muscomorpha</taxon>
        <taxon>Ephydroidea</taxon>
        <taxon>Drosophilidae</taxon>
        <taxon>Drosophila</taxon>
        <taxon>Sophophora</taxon>
    </lineage>
</organism>
<protein>
    <recommendedName>
        <fullName evidence="4">Gag polyprotein</fullName>
    </recommendedName>
</protein>
<accession>A0AAU9FYL3</accession>